<evidence type="ECO:0000256" key="3">
    <source>
        <dbReference type="ARBA" id="ARBA00022737"/>
    </source>
</evidence>
<dbReference type="AlphaFoldDB" id="A0A7S2T961"/>
<evidence type="ECO:0000313" key="6">
    <source>
        <dbReference type="EMBL" id="CAD9722497.1"/>
    </source>
</evidence>
<dbReference type="PANTHER" id="PTHR18849:SF0">
    <property type="entry name" value="CILIA- AND FLAGELLA-ASSOCIATED PROTEIN 410-RELATED"/>
    <property type="match status" value="1"/>
</dbReference>
<dbReference type="Gene3D" id="3.80.10.10">
    <property type="entry name" value="Ribonuclease Inhibitor"/>
    <property type="match status" value="2"/>
</dbReference>
<evidence type="ECO:0000256" key="5">
    <source>
        <dbReference type="SAM" id="Phobius"/>
    </source>
</evidence>
<dbReference type="EMBL" id="HBHM01002244">
    <property type="protein sequence ID" value="CAD9722497.1"/>
    <property type="molecule type" value="Transcribed_RNA"/>
</dbReference>
<dbReference type="PANTHER" id="PTHR18849">
    <property type="entry name" value="LEUCINE RICH REPEAT PROTEIN"/>
    <property type="match status" value="1"/>
</dbReference>
<feature type="transmembrane region" description="Helical" evidence="5">
    <location>
        <begin position="667"/>
        <end position="688"/>
    </location>
</feature>
<feature type="transmembrane region" description="Helical" evidence="5">
    <location>
        <begin position="694"/>
        <end position="715"/>
    </location>
</feature>
<feature type="region of interest" description="Disordered" evidence="4">
    <location>
        <begin position="894"/>
        <end position="913"/>
    </location>
</feature>
<feature type="transmembrane region" description="Helical" evidence="5">
    <location>
        <begin position="727"/>
        <end position="750"/>
    </location>
</feature>
<feature type="transmembrane region" description="Helical" evidence="5">
    <location>
        <begin position="505"/>
        <end position="526"/>
    </location>
</feature>
<comment type="subcellular location">
    <subcellularLocation>
        <location evidence="1">Cytoplasm</location>
        <location evidence="1">Cytoskeleton</location>
        <location evidence="1">Cilium axoneme</location>
    </subcellularLocation>
</comment>
<evidence type="ECO:0000256" key="1">
    <source>
        <dbReference type="ARBA" id="ARBA00004430"/>
    </source>
</evidence>
<dbReference type="SUPFAM" id="SSF52058">
    <property type="entry name" value="L domain-like"/>
    <property type="match status" value="2"/>
</dbReference>
<feature type="region of interest" description="Disordered" evidence="4">
    <location>
        <begin position="283"/>
        <end position="339"/>
    </location>
</feature>
<evidence type="ECO:0000256" key="2">
    <source>
        <dbReference type="ARBA" id="ARBA00022614"/>
    </source>
</evidence>
<feature type="region of interest" description="Disordered" evidence="4">
    <location>
        <begin position="826"/>
        <end position="877"/>
    </location>
</feature>
<dbReference type="InterPro" id="IPR032675">
    <property type="entry name" value="LRR_dom_sf"/>
</dbReference>
<feature type="transmembrane region" description="Helical" evidence="5">
    <location>
        <begin position="770"/>
        <end position="796"/>
    </location>
</feature>
<feature type="compositionally biased region" description="Basic residues" evidence="4">
    <location>
        <begin position="857"/>
        <end position="868"/>
    </location>
</feature>
<evidence type="ECO:0000256" key="4">
    <source>
        <dbReference type="SAM" id="MobiDB-lite"/>
    </source>
</evidence>
<feature type="region of interest" description="Disordered" evidence="4">
    <location>
        <begin position="941"/>
        <end position="976"/>
    </location>
</feature>
<protein>
    <submittedName>
        <fullName evidence="6">Uncharacterized protein</fullName>
    </submittedName>
</protein>
<keyword evidence="2" id="KW-0433">Leucine-rich repeat</keyword>
<keyword evidence="5" id="KW-1133">Transmembrane helix</keyword>
<feature type="transmembrane region" description="Helical" evidence="5">
    <location>
        <begin position="559"/>
        <end position="581"/>
    </location>
</feature>
<dbReference type="GO" id="GO:0005930">
    <property type="term" value="C:axoneme"/>
    <property type="evidence" value="ECO:0007669"/>
    <property type="project" value="UniProtKB-SubCell"/>
</dbReference>
<proteinExistence type="predicted"/>
<keyword evidence="3" id="KW-0677">Repeat</keyword>
<accession>A0A7S2T961</accession>
<gene>
    <name evidence="6" type="ORF">CROS1312_LOCUS1765</name>
</gene>
<reference evidence="6" key="1">
    <citation type="submission" date="2021-01" db="EMBL/GenBank/DDBJ databases">
        <authorList>
            <person name="Corre E."/>
            <person name="Pelletier E."/>
            <person name="Niang G."/>
            <person name="Scheremetjew M."/>
            <person name="Finn R."/>
            <person name="Kale V."/>
            <person name="Holt S."/>
            <person name="Cochrane G."/>
            <person name="Meng A."/>
            <person name="Brown T."/>
            <person name="Cohen L."/>
        </authorList>
    </citation>
    <scope>NUCLEOTIDE SEQUENCE</scope>
    <source>
        <strain evidence="6">RCC2335</strain>
    </source>
</reference>
<keyword evidence="5" id="KW-0472">Membrane</keyword>
<organism evidence="6">
    <name type="scientific">Chloropicon roscoffensis</name>
    <dbReference type="NCBI Taxonomy" id="1461544"/>
    <lineage>
        <taxon>Eukaryota</taxon>
        <taxon>Viridiplantae</taxon>
        <taxon>Chlorophyta</taxon>
        <taxon>Chloropicophyceae</taxon>
        <taxon>Chloropicales</taxon>
        <taxon>Chloropicaceae</taxon>
        <taxon>Chloropicon</taxon>
    </lineage>
</organism>
<name>A0A7S2T961_9CHLO</name>
<feature type="transmembrane region" description="Helical" evidence="5">
    <location>
        <begin position="456"/>
        <end position="478"/>
    </location>
</feature>
<keyword evidence="5" id="KW-0812">Transmembrane</keyword>
<sequence length="976" mass="109012">MWVQEKENGEIHLAASARGITSCQALLQPLEPARYKLVTHVDVSFNSLKSVEGLQLLRSMKSLDIRCNSVPSFRALVPVLQKCDELRHLRMKVCGRWAKDPKIYMADVCREVPALQTVDGIKNACSLSDQQQRAQRFLSRVFGVGPNQIADLDLNGKEICGEDFACVLRALSHLPVIRLQMQGNPASQIRGYRCYVVSMVKSLKILDGRPVTSDERVNASREISQVTKEVAHVQNEVEKQRVIQHMLGRSPSRGASTSGRLRTKDVYQNSSFYKIEELDAEDYERQRKSTGMPERGDVATPGQDLRAMTPSSAASSLAPRKLSFSDASKQDPRTPRTGTKGKINLMLVASKPLREDIVEFLEDDKTGAPLVKNLDMPEIFRGLENAPIQAISGRIWSKLEILVNYLQIYRLIFRFSIPWPAIWFGLNNESDITTWLFHYVPSLIFQGQEKSNKTNLIIFGVFLFLPLILVGVFYASIVDKIVPQKVDRIILRITGYSWKMLRKRAALFGITVAYLPLANSMLSMLIPTSNGTEFVIKGLPHTPWPNSISEFKLGLHWPMILAFVFGLVYIIGIPCVSSLLIRKGAKEASAAHAVEEVGKQIIDLKQELYMAREKGTASSSYEVEMEDCIVERERAYDLLYAKAVREYHKAQTYLYEDYHESAKYYKIVIMVWKIVMLINVLGTGALAFTVSPKFVPVQTTGGLVFVGTMLVVACVKRPFQASCENMLEIALIGANLLNASIGFLLSIVAQARSDEILDDLFQSDEVSGNVTGGILIIVNALALCFALGVIVATPWLNRLSRKEIDRLKDYNIRHAVQQIQTQSASVDITDKGCDSRPPPSSGAKMRLGPVHSTELKQRRRFKTPRAPHTKSQSPNLESNALQHEMQAMARICNSMPCGSQDSKKSKSGNNQTLRKNKSIILQLFDGNYSSPFYKRLERLRNFDAPSGSGGGIDEDMAPNSVNRETGKRTPLPHASP</sequence>